<feature type="compositionally biased region" description="Polar residues" evidence="1">
    <location>
        <begin position="25"/>
        <end position="41"/>
    </location>
</feature>
<dbReference type="Proteomes" id="UP001148786">
    <property type="component" value="Unassembled WGS sequence"/>
</dbReference>
<accession>A0A9W8K791</accession>
<dbReference type="AlphaFoldDB" id="A0A9W8K791"/>
<comment type="caution">
    <text evidence="2">The sequence shown here is derived from an EMBL/GenBank/DDBJ whole genome shotgun (WGS) entry which is preliminary data.</text>
</comment>
<name>A0A9W8K791_9AGAR</name>
<reference evidence="2" key="1">
    <citation type="submission" date="2022-07" db="EMBL/GenBank/DDBJ databases">
        <title>Genome Sequence of Agrocybe chaxingu.</title>
        <authorList>
            <person name="Buettner E."/>
        </authorList>
    </citation>
    <scope>NUCLEOTIDE SEQUENCE</scope>
    <source>
        <strain evidence="2">MP-N11</strain>
    </source>
</reference>
<feature type="compositionally biased region" description="Polar residues" evidence="1">
    <location>
        <begin position="53"/>
        <end position="64"/>
    </location>
</feature>
<protein>
    <submittedName>
        <fullName evidence="2">Uncharacterized protein</fullName>
    </submittedName>
</protein>
<feature type="region of interest" description="Disordered" evidence="1">
    <location>
        <begin position="25"/>
        <end position="64"/>
    </location>
</feature>
<evidence type="ECO:0000313" key="3">
    <source>
        <dbReference type="Proteomes" id="UP001148786"/>
    </source>
</evidence>
<dbReference type="OrthoDB" id="3050604at2759"/>
<organism evidence="2 3">
    <name type="scientific">Agrocybe chaxingu</name>
    <dbReference type="NCBI Taxonomy" id="84603"/>
    <lineage>
        <taxon>Eukaryota</taxon>
        <taxon>Fungi</taxon>
        <taxon>Dikarya</taxon>
        <taxon>Basidiomycota</taxon>
        <taxon>Agaricomycotina</taxon>
        <taxon>Agaricomycetes</taxon>
        <taxon>Agaricomycetidae</taxon>
        <taxon>Agaricales</taxon>
        <taxon>Agaricineae</taxon>
        <taxon>Strophariaceae</taxon>
        <taxon>Agrocybe</taxon>
    </lineage>
</organism>
<proteinExistence type="predicted"/>
<keyword evidence="3" id="KW-1185">Reference proteome</keyword>
<gene>
    <name evidence="2" type="ORF">NLJ89_g5451</name>
</gene>
<evidence type="ECO:0000313" key="2">
    <source>
        <dbReference type="EMBL" id="KAJ3509006.1"/>
    </source>
</evidence>
<dbReference type="EMBL" id="JANKHO010000513">
    <property type="protein sequence ID" value="KAJ3509006.1"/>
    <property type="molecule type" value="Genomic_DNA"/>
</dbReference>
<sequence length="354" mass="40104">MSSCPDALIDPELLAESDPATALLHSTPTQSSWDVTENLTRPGTPIDNDDETPATNTSHQDYSNFSFSTAPGMRTLIAFGRLVKQRKKLTDEAETEFDLYCQTEDVEERMALQFVLMLETRDLMKEIQKEDSERWSVSEDLKKDISRYVHTFMLSSSVTSYKGNAPEVILKMMREHKVNDLPSEKRRRETSDILSTIGKTLTQCRNVTKAKIIASLDREKKGADEGIRNIADLTAAIIGTTDVNPTLQLYMRVAFLRWIAINYPKVEDKYWDRVDLVLFQYRTSGKTALELTGTFNKMYRDDIAMFGNPADTHHKVTAPKDVADWLLNVDRFAATVVADIAPPQGKKRKRTGPN</sequence>
<evidence type="ECO:0000256" key="1">
    <source>
        <dbReference type="SAM" id="MobiDB-lite"/>
    </source>
</evidence>